<evidence type="ECO:0000313" key="4">
    <source>
        <dbReference type="EMBL" id="OLA37487.1"/>
    </source>
</evidence>
<comment type="caution">
    <text evidence="4">The sequence shown here is derived from an EMBL/GenBank/DDBJ whole genome shotgun (WGS) entry which is preliminary data.</text>
</comment>
<dbReference type="InterPro" id="IPR034829">
    <property type="entry name" value="DnaD-like_sf"/>
</dbReference>
<dbReference type="STRING" id="626940.BHW43_06580"/>
<accession>A0A1Q6R557</accession>
<dbReference type="Pfam" id="PF07261">
    <property type="entry name" value="DnaB_2"/>
    <property type="match status" value="1"/>
</dbReference>
<dbReference type="Proteomes" id="UP000186777">
    <property type="component" value="Unassembled WGS sequence"/>
</dbReference>
<evidence type="ECO:0008006" key="6">
    <source>
        <dbReference type="Google" id="ProtNLM"/>
    </source>
</evidence>
<dbReference type="EMBL" id="MNTG01000030">
    <property type="protein sequence ID" value="OLA37487.1"/>
    <property type="molecule type" value="Genomic_DNA"/>
</dbReference>
<dbReference type="AlphaFoldDB" id="A0A1Q6R557"/>
<dbReference type="Gene3D" id="1.10.10.630">
    <property type="entry name" value="DnaD domain-like"/>
    <property type="match status" value="1"/>
</dbReference>
<sequence>MGKRYWWLKLQEDFFRQVEIKKLRKIAGGDTYTVIYLKMMLLSLKNEGHIAYDCPESEFIENLALDIDEDEENVSVTVAFLRKHNLLVESEFESDVSLPKAAEAIGSETAVAERVRKHREKMKALQCNTTVTDMKQLGNVDIDIDIEKDNNNNNNNNSTTVVNYKNAGVVVDVVSKPFEFWNKNMGLMTEYISEKIQDMIADYGEVVVLEAMQRSLEQGKRTLAYVEGCCKNIHSGADKPKKEELLF</sequence>
<protein>
    <recommendedName>
        <fullName evidence="6">Phage replisome organiser N-terminal domain-containing protein</fullName>
    </recommendedName>
</protein>
<evidence type="ECO:0000259" key="2">
    <source>
        <dbReference type="Pfam" id="PF07261"/>
    </source>
</evidence>
<feature type="domain" description="DnaB/C C-terminal" evidence="2">
    <location>
        <begin position="178"/>
        <end position="232"/>
    </location>
</feature>
<evidence type="ECO:0000313" key="5">
    <source>
        <dbReference type="Proteomes" id="UP000186777"/>
    </source>
</evidence>
<feature type="domain" description="Phage replisome organiser N-terminal" evidence="3">
    <location>
        <begin position="7"/>
        <end position="123"/>
    </location>
</feature>
<dbReference type="RefSeq" id="WP_303679964.1">
    <property type="nucleotide sequence ID" value="NZ_MNTG01000030.1"/>
</dbReference>
<gene>
    <name evidence="4" type="ORF">BHW43_06580</name>
</gene>
<evidence type="ECO:0000256" key="1">
    <source>
        <dbReference type="ARBA" id="ARBA00093462"/>
    </source>
</evidence>
<dbReference type="InterPro" id="IPR006343">
    <property type="entry name" value="DnaB/C_C"/>
</dbReference>
<name>A0A1Q6R557_9FIRM</name>
<reference evidence="4 5" key="1">
    <citation type="journal article" date="2016" name="Nat. Biotechnol.">
        <title>Measurement of bacterial replication rates in microbial communities.</title>
        <authorList>
            <person name="Brown C.T."/>
            <person name="Olm M.R."/>
            <person name="Thomas B.C."/>
            <person name="Banfield J.F."/>
        </authorList>
    </citation>
    <scope>NUCLEOTIDE SEQUENCE [LARGE SCALE GENOMIC DNA]</scope>
    <source>
        <strain evidence="4">46_33</strain>
    </source>
</reference>
<proteinExistence type="inferred from homology"/>
<comment type="similarity">
    <text evidence="1">Belongs to the DnaB/DnaD family.</text>
</comment>
<evidence type="ECO:0000259" key="3">
    <source>
        <dbReference type="Pfam" id="PF09681"/>
    </source>
</evidence>
<dbReference type="Pfam" id="PF09681">
    <property type="entry name" value="Phage_rep_org_N"/>
    <property type="match status" value="1"/>
</dbReference>
<dbReference type="NCBIfam" id="TIGR01714">
    <property type="entry name" value="phage_rep_org_N"/>
    <property type="match status" value="1"/>
</dbReference>
<dbReference type="NCBIfam" id="TIGR01446">
    <property type="entry name" value="DnaD_dom"/>
    <property type="match status" value="1"/>
</dbReference>
<organism evidence="4 5">
    <name type="scientific">Phascolarctobacterium succinatutens</name>
    <dbReference type="NCBI Taxonomy" id="626940"/>
    <lineage>
        <taxon>Bacteria</taxon>
        <taxon>Bacillati</taxon>
        <taxon>Bacillota</taxon>
        <taxon>Negativicutes</taxon>
        <taxon>Acidaminococcales</taxon>
        <taxon>Acidaminococcaceae</taxon>
        <taxon>Phascolarctobacterium</taxon>
    </lineage>
</organism>
<dbReference type="SUPFAM" id="SSF158499">
    <property type="entry name" value="DnaD domain-like"/>
    <property type="match status" value="1"/>
</dbReference>
<dbReference type="InterPro" id="IPR010056">
    <property type="entry name" value="Phage_rep_org__N"/>
</dbReference>